<evidence type="ECO:0000256" key="2">
    <source>
        <dbReference type="ARBA" id="ARBA00022692"/>
    </source>
</evidence>
<feature type="transmembrane region" description="Helical" evidence="5">
    <location>
        <begin position="60"/>
        <end position="86"/>
    </location>
</feature>
<dbReference type="EMBL" id="CP090894">
    <property type="protein sequence ID" value="ULT95321.1"/>
    <property type="molecule type" value="Genomic_DNA"/>
</dbReference>
<dbReference type="InterPro" id="IPR010761">
    <property type="entry name" value="Clc_prot-like"/>
</dbReference>
<reference evidence="6 7" key="1">
    <citation type="submission" date="2022-05" db="EMBL/GenBank/DDBJ databases">
        <title>Chromosome-level reference genomes for two strains of Caenorhabditis briggsae: an improved platform for comparative genomics.</title>
        <authorList>
            <person name="Stevens L."/>
            <person name="Andersen E.C."/>
        </authorList>
    </citation>
    <scope>NUCLEOTIDE SEQUENCE [LARGE SCALE GENOMIC DNA]</scope>
    <source>
        <strain evidence="6">QX1410_ONT</strain>
        <tissue evidence="6">Whole-organism</tissue>
    </source>
</reference>
<feature type="transmembrane region" description="Helical" evidence="5">
    <location>
        <begin position="156"/>
        <end position="184"/>
    </location>
</feature>
<proteinExistence type="predicted"/>
<feature type="transmembrane region" description="Helical" evidence="5">
    <location>
        <begin position="231"/>
        <end position="260"/>
    </location>
</feature>
<dbReference type="Proteomes" id="UP000827892">
    <property type="component" value="Chromosome IV"/>
</dbReference>
<dbReference type="AlphaFoldDB" id="A0AAE9D678"/>
<evidence type="ECO:0000313" key="7">
    <source>
        <dbReference type="Proteomes" id="UP000827892"/>
    </source>
</evidence>
<evidence type="ECO:0000256" key="5">
    <source>
        <dbReference type="SAM" id="Phobius"/>
    </source>
</evidence>
<dbReference type="KEGG" id="cbr:CBG_06012"/>
<keyword evidence="4 5" id="KW-0472">Membrane</keyword>
<dbReference type="Gene3D" id="1.20.140.150">
    <property type="match status" value="1"/>
</dbReference>
<dbReference type="PANTHER" id="PTHR10671:SF104">
    <property type="entry name" value="CLAUDIN-LIKE IN CAENORHABDITIS"/>
    <property type="match status" value="1"/>
</dbReference>
<organism evidence="6 7">
    <name type="scientific">Caenorhabditis briggsae</name>
    <dbReference type="NCBI Taxonomy" id="6238"/>
    <lineage>
        <taxon>Eukaryota</taxon>
        <taxon>Metazoa</taxon>
        <taxon>Ecdysozoa</taxon>
        <taxon>Nematoda</taxon>
        <taxon>Chromadorea</taxon>
        <taxon>Rhabditida</taxon>
        <taxon>Rhabditina</taxon>
        <taxon>Rhabditomorpha</taxon>
        <taxon>Rhabditoidea</taxon>
        <taxon>Rhabditidae</taxon>
        <taxon>Peloderinae</taxon>
        <taxon>Caenorhabditis</taxon>
    </lineage>
</organism>
<accession>A0AAE9D678</accession>
<name>A0AAE9D678_CAEBR</name>
<feature type="transmembrane region" description="Helical" evidence="5">
    <location>
        <begin position="191"/>
        <end position="211"/>
    </location>
</feature>
<gene>
    <name evidence="6" type="ORF">L3Y34_004207</name>
</gene>
<dbReference type="PANTHER" id="PTHR10671">
    <property type="entry name" value="EPITHELIAL MEMBRANE PROTEIN-RELATED"/>
    <property type="match status" value="1"/>
</dbReference>
<evidence type="ECO:0000256" key="3">
    <source>
        <dbReference type="ARBA" id="ARBA00022989"/>
    </source>
</evidence>
<keyword evidence="3 5" id="KW-1133">Transmembrane helix</keyword>
<evidence type="ECO:0000256" key="1">
    <source>
        <dbReference type="ARBA" id="ARBA00004141"/>
    </source>
</evidence>
<evidence type="ECO:0000313" key="6">
    <source>
        <dbReference type="EMBL" id="ULT95321.1"/>
    </source>
</evidence>
<dbReference type="InterPro" id="IPR050579">
    <property type="entry name" value="PMP-22/EMP/MP20-like"/>
</dbReference>
<evidence type="ECO:0000256" key="4">
    <source>
        <dbReference type="ARBA" id="ARBA00023136"/>
    </source>
</evidence>
<dbReference type="GO" id="GO:0016020">
    <property type="term" value="C:membrane"/>
    <property type="evidence" value="ECO:0007669"/>
    <property type="project" value="UniProtKB-SubCell"/>
</dbReference>
<dbReference type="Pfam" id="PF07062">
    <property type="entry name" value="Clc-like"/>
    <property type="match status" value="1"/>
</dbReference>
<protein>
    <submittedName>
        <fullName evidence="6">Uncharacterized protein</fullName>
    </submittedName>
</protein>
<comment type="subcellular location">
    <subcellularLocation>
        <location evidence="1">Membrane</location>
        <topology evidence="1">Multi-pass membrane protein</topology>
    </subcellularLocation>
</comment>
<sequence length="275" mass="30748">MSVSTISYSSESIDLGPIGSRDAHGNRIVSREIVSHDQQVGDKRKRKLSKKLKMAARGRICCVGLSTVIAIFSLILLTVCMFSASFRYNSDSLGGMKNYGLFRFCYTPETQTQSRDDDSNSKTCHLRNYINSAYCQEKSNTNHEKSTRNCFGDFELATIILISASMACCILSICFSICTIFTSFGALAQSVVLIAAAICSLSGFLAYTYYYELKENQYELVSGYQYQIHYGWAYYVFGFASLLQWISFVCSLFGSALVLVHKNKKRQSKVTSTSL</sequence>
<keyword evidence="2 5" id="KW-0812">Transmembrane</keyword>
<dbReference type="OMA" id="IHYGWAY"/>